<name>A0ABY9BY32_VITVI</name>
<dbReference type="EMBL" id="CP126652">
    <property type="protein sequence ID" value="WJZ87706.1"/>
    <property type="molecule type" value="Genomic_DNA"/>
</dbReference>
<gene>
    <name evidence="1" type="ORF">VitviT2T_007069</name>
</gene>
<evidence type="ECO:0000313" key="2">
    <source>
        <dbReference type="Proteomes" id="UP001227230"/>
    </source>
</evidence>
<sequence>MESLSDHFNGLRVVAARYTGAYFSLIISLQLWCSKPPSPYSSSHHLVFSLAFRATILIIVQRSKPPSLLSYDVQSHYLFSVSAFRATISFSVSAFKATISFSVWRSKLPSLYRLEFKVAISSQLRHSKSSFIVWCSKSPFLLNFGVQSHHLFSVWHSKPPSLFSLGDKRHHLFSVWRSEPPSLLSYVVQSRHIFSIMTFRVVLHSLAFRAIVFSKFRHSKPPSFLSLAVQSHHLFSVWRSEPLSLLSYGVQSRHIF</sequence>
<evidence type="ECO:0000313" key="1">
    <source>
        <dbReference type="EMBL" id="WJZ87706.1"/>
    </source>
</evidence>
<keyword evidence="2" id="KW-1185">Reference proteome</keyword>
<reference evidence="1 2" key="1">
    <citation type="journal article" date="2023" name="Hortic Res">
        <title>The complete reference genome for grapevine (Vitis vinifera L.) genetics and breeding.</title>
        <authorList>
            <person name="Shi X."/>
            <person name="Cao S."/>
            <person name="Wang X."/>
            <person name="Huang S."/>
            <person name="Wang Y."/>
            <person name="Liu Z."/>
            <person name="Liu W."/>
            <person name="Leng X."/>
            <person name="Peng Y."/>
            <person name="Wang N."/>
            <person name="Wang Y."/>
            <person name="Ma Z."/>
            <person name="Xu X."/>
            <person name="Zhang F."/>
            <person name="Xue H."/>
            <person name="Zhong H."/>
            <person name="Wang Y."/>
            <person name="Zhang K."/>
            <person name="Velt A."/>
            <person name="Avia K."/>
            <person name="Holtgrawe D."/>
            <person name="Grimplet J."/>
            <person name="Matus J.T."/>
            <person name="Ware D."/>
            <person name="Wu X."/>
            <person name="Wang H."/>
            <person name="Liu C."/>
            <person name="Fang Y."/>
            <person name="Rustenholz C."/>
            <person name="Cheng Z."/>
            <person name="Xiao H."/>
            <person name="Zhou Y."/>
        </authorList>
    </citation>
    <scope>NUCLEOTIDE SEQUENCE [LARGE SCALE GENOMIC DNA]</scope>
    <source>
        <strain evidence="2">cv. Pinot noir / PN40024</strain>
        <tissue evidence="1">Leaf</tissue>
    </source>
</reference>
<proteinExistence type="predicted"/>
<protein>
    <submittedName>
        <fullName evidence="1">Uncharacterized protein</fullName>
    </submittedName>
</protein>
<organism evidence="1 2">
    <name type="scientific">Vitis vinifera</name>
    <name type="common">Grape</name>
    <dbReference type="NCBI Taxonomy" id="29760"/>
    <lineage>
        <taxon>Eukaryota</taxon>
        <taxon>Viridiplantae</taxon>
        <taxon>Streptophyta</taxon>
        <taxon>Embryophyta</taxon>
        <taxon>Tracheophyta</taxon>
        <taxon>Spermatophyta</taxon>
        <taxon>Magnoliopsida</taxon>
        <taxon>eudicotyledons</taxon>
        <taxon>Gunneridae</taxon>
        <taxon>Pentapetalae</taxon>
        <taxon>rosids</taxon>
        <taxon>Vitales</taxon>
        <taxon>Vitaceae</taxon>
        <taxon>Viteae</taxon>
        <taxon>Vitis</taxon>
    </lineage>
</organism>
<dbReference type="Proteomes" id="UP001227230">
    <property type="component" value="Chromosome 5"/>
</dbReference>
<accession>A0ABY9BY32</accession>